<proteinExistence type="predicted"/>
<protein>
    <recommendedName>
        <fullName evidence="4">Tetratricopeptide repeat protein</fullName>
    </recommendedName>
</protein>
<dbReference type="OrthoDB" id="9783085at2"/>
<evidence type="ECO:0000256" key="1">
    <source>
        <dbReference type="SAM" id="SignalP"/>
    </source>
</evidence>
<evidence type="ECO:0000313" key="3">
    <source>
        <dbReference type="Proteomes" id="UP000001935"/>
    </source>
</evidence>
<gene>
    <name evidence="2" type="ordered locus">Adeh_0634</name>
</gene>
<name>Q2INM5_ANADE</name>
<keyword evidence="1" id="KW-0732">Signal</keyword>
<dbReference type="STRING" id="290397.Adeh_0634"/>
<evidence type="ECO:0008006" key="4">
    <source>
        <dbReference type="Google" id="ProtNLM"/>
    </source>
</evidence>
<sequence>MSLGRQKVLGLAALLLAAGACALAARLPVAAQRAYDLGPVPTSAALRWASFGHPTLAANLWWLRAVQYMGDPRADQRGWEKLFPALDLVTDLDPAHGYAYQVGGNMLASAGRVGESNRLLEKGIAQAPDRYLIPFQRAVNAFLYEGDYAEAGAWFRRAAQVPGAPSERMLQYAAAMYAKGSAHDTGVALLQDLLRSAEDEESRKAVRKQLQQVLLERDASRLELAAADWRARYGFAPVALSQLVRDDLIAEIPADPFGGVYYLAPDGRVRSSASEYRYEAPMSAAQRAALIGAASGAARAATESAP</sequence>
<dbReference type="KEGG" id="ade:Adeh_0634"/>
<organism evidence="2 3">
    <name type="scientific">Anaeromyxobacter dehalogenans (strain 2CP-C)</name>
    <dbReference type="NCBI Taxonomy" id="290397"/>
    <lineage>
        <taxon>Bacteria</taxon>
        <taxon>Pseudomonadati</taxon>
        <taxon>Myxococcota</taxon>
        <taxon>Myxococcia</taxon>
        <taxon>Myxococcales</taxon>
        <taxon>Cystobacterineae</taxon>
        <taxon>Anaeromyxobacteraceae</taxon>
        <taxon>Anaeromyxobacter</taxon>
    </lineage>
</organism>
<dbReference type="PROSITE" id="PS51257">
    <property type="entry name" value="PROKAR_LIPOPROTEIN"/>
    <property type="match status" value="1"/>
</dbReference>
<dbReference type="InterPro" id="IPR011990">
    <property type="entry name" value="TPR-like_helical_dom_sf"/>
</dbReference>
<dbReference type="Gene3D" id="1.25.40.10">
    <property type="entry name" value="Tetratricopeptide repeat domain"/>
    <property type="match status" value="1"/>
</dbReference>
<dbReference type="HOGENOM" id="CLU_917147_0_0_7"/>
<accession>Q2INM5</accession>
<dbReference type="Proteomes" id="UP000001935">
    <property type="component" value="Chromosome"/>
</dbReference>
<evidence type="ECO:0000313" key="2">
    <source>
        <dbReference type="EMBL" id="ABC80410.1"/>
    </source>
</evidence>
<dbReference type="eggNOG" id="COG0457">
    <property type="taxonomic scope" value="Bacteria"/>
</dbReference>
<dbReference type="EMBL" id="CP000251">
    <property type="protein sequence ID" value="ABC80410.1"/>
    <property type="molecule type" value="Genomic_DNA"/>
</dbReference>
<dbReference type="AlphaFoldDB" id="Q2INM5"/>
<feature type="chain" id="PRO_5004210381" description="Tetratricopeptide repeat protein" evidence="1">
    <location>
        <begin position="25"/>
        <end position="306"/>
    </location>
</feature>
<reference evidence="2" key="1">
    <citation type="submission" date="2006-01" db="EMBL/GenBank/DDBJ databases">
        <title>Complete sequence of Anaeromyxobacter dehalogenans 2CP-C.</title>
        <authorList>
            <consortium name="US DOE Joint Genome Institute"/>
            <person name="Copeland A."/>
            <person name="Lucas S."/>
            <person name="Lapidus A."/>
            <person name="Barry K."/>
            <person name="Detter J.C."/>
            <person name="Glavina T."/>
            <person name="Hammon N."/>
            <person name="Israni S."/>
            <person name="Pitluck S."/>
            <person name="Brettin T."/>
            <person name="Bruce D."/>
            <person name="Han C."/>
            <person name="Tapia R."/>
            <person name="Gilna P."/>
            <person name="Kiss H."/>
            <person name="Schmutz J."/>
            <person name="Larimer F."/>
            <person name="Land M."/>
            <person name="Kyrpides N."/>
            <person name="Anderson I."/>
            <person name="Sanford R.A."/>
            <person name="Ritalahti K.M."/>
            <person name="Thomas H.S."/>
            <person name="Kirby J.R."/>
            <person name="Zhulin I.B."/>
            <person name="Loeffler F.E."/>
            <person name="Richardson P."/>
        </authorList>
    </citation>
    <scope>NUCLEOTIDE SEQUENCE</scope>
    <source>
        <strain evidence="2">2CP-C</strain>
    </source>
</reference>
<feature type="signal peptide" evidence="1">
    <location>
        <begin position="1"/>
        <end position="24"/>
    </location>
</feature>
<dbReference type="RefSeq" id="WP_011419693.1">
    <property type="nucleotide sequence ID" value="NC_007760.1"/>
</dbReference>
<dbReference type="SUPFAM" id="SSF48452">
    <property type="entry name" value="TPR-like"/>
    <property type="match status" value="1"/>
</dbReference>